<dbReference type="GO" id="GO:0022857">
    <property type="term" value="F:transmembrane transporter activity"/>
    <property type="evidence" value="ECO:0007669"/>
    <property type="project" value="InterPro"/>
</dbReference>
<feature type="transmembrane region" description="Helical" evidence="6">
    <location>
        <begin position="183"/>
        <end position="204"/>
    </location>
</feature>
<dbReference type="AlphaFoldDB" id="A0A9J9HES5"/>
<evidence type="ECO:0000256" key="4">
    <source>
        <dbReference type="ARBA" id="ARBA00022989"/>
    </source>
</evidence>
<gene>
    <name evidence="8" type="ordered locus">Swit_4141</name>
</gene>
<dbReference type="PANTHER" id="PTHR23505">
    <property type="entry name" value="SPINSTER"/>
    <property type="match status" value="1"/>
</dbReference>
<feature type="transmembrane region" description="Helical" evidence="6">
    <location>
        <begin position="308"/>
        <end position="332"/>
    </location>
</feature>
<evidence type="ECO:0000256" key="5">
    <source>
        <dbReference type="ARBA" id="ARBA00023136"/>
    </source>
</evidence>
<dbReference type="InterPro" id="IPR044770">
    <property type="entry name" value="MFS_spinster-like"/>
</dbReference>
<evidence type="ECO:0000259" key="7">
    <source>
        <dbReference type="PROSITE" id="PS50850"/>
    </source>
</evidence>
<dbReference type="Proteomes" id="UP000001989">
    <property type="component" value="Chromosome"/>
</dbReference>
<reference evidence="8 9" key="1">
    <citation type="journal article" date="2010" name="J. Bacteriol.">
        <title>Genome sequence of the dioxin-mineralizing bacterium Sphingomonas wittichii RW1.</title>
        <authorList>
            <person name="Miller T.R."/>
            <person name="Delcher A.L."/>
            <person name="Salzberg S.L."/>
            <person name="Saunders E."/>
            <person name="Detter J.C."/>
            <person name="Halden R.U."/>
        </authorList>
    </citation>
    <scope>NUCLEOTIDE SEQUENCE [LARGE SCALE GENOMIC DNA]</scope>
    <source>
        <strain evidence="9">DSM 6014 / CCUG 31198 / JCM 15750 / NBRC 105917 / EY 4224 / RW1</strain>
    </source>
</reference>
<keyword evidence="9" id="KW-1185">Reference proteome</keyword>
<evidence type="ECO:0000256" key="3">
    <source>
        <dbReference type="ARBA" id="ARBA00022692"/>
    </source>
</evidence>
<feature type="transmembrane region" description="Helical" evidence="6">
    <location>
        <begin position="108"/>
        <end position="129"/>
    </location>
</feature>
<comment type="subcellular location">
    <subcellularLocation>
        <location evidence="1">Membrane</location>
        <topology evidence="1">Multi-pass membrane protein</topology>
    </subcellularLocation>
</comment>
<feature type="transmembrane region" description="Helical" evidence="6">
    <location>
        <begin position="408"/>
        <end position="428"/>
    </location>
</feature>
<feature type="transmembrane region" description="Helical" evidence="6">
    <location>
        <begin position="12"/>
        <end position="29"/>
    </location>
</feature>
<feature type="transmembrane region" description="Helical" evidence="6">
    <location>
        <begin position="373"/>
        <end position="396"/>
    </location>
</feature>
<keyword evidence="3 6" id="KW-0812">Transmembrane</keyword>
<name>A0A9J9HES5_RHIWR</name>
<dbReference type="EMBL" id="CP000699">
    <property type="protein sequence ID" value="ABQ70481.1"/>
    <property type="molecule type" value="Genomic_DNA"/>
</dbReference>
<dbReference type="InterPro" id="IPR020846">
    <property type="entry name" value="MFS_dom"/>
</dbReference>
<feature type="transmembrane region" description="Helical" evidence="6">
    <location>
        <begin position="83"/>
        <end position="102"/>
    </location>
</feature>
<dbReference type="SUPFAM" id="SSF103473">
    <property type="entry name" value="MFS general substrate transporter"/>
    <property type="match status" value="1"/>
</dbReference>
<dbReference type="PROSITE" id="PS50850">
    <property type="entry name" value="MFS"/>
    <property type="match status" value="1"/>
</dbReference>
<evidence type="ECO:0000256" key="2">
    <source>
        <dbReference type="ARBA" id="ARBA00022448"/>
    </source>
</evidence>
<dbReference type="PANTHER" id="PTHR23505:SF79">
    <property type="entry name" value="PROTEIN SPINSTER"/>
    <property type="match status" value="1"/>
</dbReference>
<evidence type="ECO:0000256" key="6">
    <source>
        <dbReference type="SAM" id="Phobius"/>
    </source>
</evidence>
<feature type="transmembrane region" description="Helical" evidence="6">
    <location>
        <begin position="52"/>
        <end position="71"/>
    </location>
</feature>
<dbReference type="InterPro" id="IPR036259">
    <property type="entry name" value="MFS_trans_sf"/>
</dbReference>
<keyword evidence="5 6" id="KW-0472">Membrane</keyword>
<feature type="transmembrane region" description="Helical" evidence="6">
    <location>
        <begin position="141"/>
        <end position="163"/>
    </location>
</feature>
<dbReference type="Gene3D" id="1.20.1250.20">
    <property type="entry name" value="MFS general substrate transporter like domains"/>
    <property type="match status" value="1"/>
</dbReference>
<feature type="transmembrane region" description="Helical" evidence="6">
    <location>
        <begin position="338"/>
        <end position="361"/>
    </location>
</feature>
<dbReference type="InterPro" id="IPR011701">
    <property type="entry name" value="MFS"/>
</dbReference>
<dbReference type="OrthoDB" id="7442224at2"/>
<keyword evidence="4 6" id="KW-1133">Transmembrane helix</keyword>
<protein>
    <submittedName>
        <fullName evidence="8">Major facilitator superfamily MFS_1</fullName>
    </submittedName>
</protein>
<feature type="transmembrane region" description="Helical" evidence="6">
    <location>
        <begin position="240"/>
        <end position="261"/>
    </location>
</feature>
<dbReference type="KEGG" id="swi:Swit_4141"/>
<dbReference type="Pfam" id="PF07690">
    <property type="entry name" value="MFS_1"/>
    <property type="match status" value="1"/>
</dbReference>
<proteinExistence type="predicted"/>
<evidence type="ECO:0000313" key="8">
    <source>
        <dbReference type="EMBL" id="ABQ70481.1"/>
    </source>
</evidence>
<sequence>MKDEISVRGGPGATFTISLLILCYVLSNIDRQIVSVLANDIKADFALSDSELGALQGFTFTAFYAVAGIPMARLIDGVSRVRLAAAFVGLWSVMTLLCGMAGNFLQLLLYRAGTACAEAGLPTASLSIFADLLERRRLAWVSALLMTAPYLGGGLALLAGGWLLDEARCLVASGVLSGTGLTAWKLVFLAVGLPGIGLGILMWFTLREPRRRQIATAEAVGEEVPRTSAVVGLLVQRKAFWLPFMLAVPFMVLTLFAQIAWMPAVLMREYHLSASAAGLLVGPLVLVLGVVGSLLSGLLIARQGDRAIVSYCVSLMARVACLAMPLSLLYFVPMSLPAAVIAYAAQIFLLAIFTATWPLTIQLLVPNRIRARAIAIVNLTGALIGQGMGPFVVGLINDRLWLGSRLQLSLGCTVSLSLGVAAIAAIMARKGVGDLDIAPPSR</sequence>
<keyword evidence="2" id="KW-0813">Transport</keyword>
<accession>A0A9J9HES5</accession>
<evidence type="ECO:0000313" key="9">
    <source>
        <dbReference type="Proteomes" id="UP000001989"/>
    </source>
</evidence>
<organism evidence="8 9">
    <name type="scientific">Rhizorhabdus wittichii (strain DSM 6014 / CCUG 31198 / JCM 15750 / NBRC 105917 / EY 4224 / RW1)</name>
    <name type="common">Sphingomonas wittichii</name>
    <dbReference type="NCBI Taxonomy" id="392499"/>
    <lineage>
        <taxon>Bacteria</taxon>
        <taxon>Pseudomonadati</taxon>
        <taxon>Pseudomonadota</taxon>
        <taxon>Alphaproteobacteria</taxon>
        <taxon>Sphingomonadales</taxon>
        <taxon>Sphingomonadaceae</taxon>
        <taxon>Rhizorhabdus</taxon>
    </lineage>
</organism>
<evidence type="ECO:0000256" key="1">
    <source>
        <dbReference type="ARBA" id="ARBA00004141"/>
    </source>
</evidence>
<feature type="transmembrane region" description="Helical" evidence="6">
    <location>
        <begin position="281"/>
        <end position="301"/>
    </location>
</feature>
<feature type="domain" description="Major facilitator superfamily (MFS) profile" evidence="7">
    <location>
        <begin position="16"/>
        <end position="436"/>
    </location>
</feature>
<dbReference type="GO" id="GO:0016020">
    <property type="term" value="C:membrane"/>
    <property type="evidence" value="ECO:0007669"/>
    <property type="project" value="UniProtKB-SubCell"/>
</dbReference>